<evidence type="ECO:0000256" key="1">
    <source>
        <dbReference type="SAM" id="MobiDB-lite"/>
    </source>
</evidence>
<organism evidence="2 3">
    <name type="scientific">Dimorphilus gyrociliatus</name>
    <dbReference type="NCBI Taxonomy" id="2664684"/>
    <lineage>
        <taxon>Eukaryota</taxon>
        <taxon>Metazoa</taxon>
        <taxon>Spiralia</taxon>
        <taxon>Lophotrochozoa</taxon>
        <taxon>Annelida</taxon>
        <taxon>Polychaeta</taxon>
        <taxon>Polychaeta incertae sedis</taxon>
        <taxon>Dinophilidae</taxon>
        <taxon>Dimorphilus</taxon>
    </lineage>
</organism>
<dbReference type="InterPro" id="IPR001611">
    <property type="entry name" value="Leu-rich_rpt"/>
</dbReference>
<reference evidence="2 3" key="1">
    <citation type="submission" date="2020-08" db="EMBL/GenBank/DDBJ databases">
        <authorList>
            <person name="Hejnol A."/>
        </authorList>
    </citation>
    <scope>NUCLEOTIDE SEQUENCE [LARGE SCALE GENOMIC DNA]</scope>
</reference>
<dbReference type="PROSITE" id="PS51450">
    <property type="entry name" value="LRR"/>
    <property type="match status" value="1"/>
</dbReference>
<dbReference type="EMBL" id="CAJFCJ010000005">
    <property type="protein sequence ID" value="CAD5114273.1"/>
    <property type="molecule type" value="Genomic_DNA"/>
</dbReference>
<dbReference type="InterPro" id="IPR032675">
    <property type="entry name" value="LRR_dom_sf"/>
</dbReference>
<evidence type="ECO:0000313" key="3">
    <source>
        <dbReference type="Proteomes" id="UP000549394"/>
    </source>
</evidence>
<gene>
    <name evidence="2" type="ORF">DGYR_LOCUS3133</name>
</gene>
<dbReference type="SUPFAM" id="SSF52047">
    <property type="entry name" value="RNI-like"/>
    <property type="match status" value="1"/>
</dbReference>
<dbReference type="AlphaFoldDB" id="A0A7I8VD46"/>
<evidence type="ECO:0000313" key="2">
    <source>
        <dbReference type="EMBL" id="CAD5114273.1"/>
    </source>
</evidence>
<feature type="region of interest" description="Disordered" evidence="1">
    <location>
        <begin position="1"/>
        <end position="38"/>
    </location>
</feature>
<protein>
    <submittedName>
        <fullName evidence="2">DgyrCDS3415</fullName>
    </submittedName>
</protein>
<feature type="compositionally biased region" description="Basic and acidic residues" evidence="1">
    <location>
        <begin position="1"/>
        <end position="32"/>
    </location>
</feature>
<name>A0A7I8VD46_9ANNE</name>
<dbReference type="PANTHER" id="PTHR46984:SF1">
    <property type="entry name" value="LEUCINE-RICH REPEAT-CONTAINING PROTEIN 71"/>
    <property type="match status" value="1"/>
</dbReference>
<comment type="caution">
    <text evidence="2">The sequence shown here is derived from an EMBL/GenBank/DDBJ whole genome shotgun (WGS) entry which is preliminary data.</text>
</comment>
<sequence>MVGDSKGKGKDKGKSKKGKGDAPDAETPDHQEVVSPLLDESERLDGKILLVGNRNLINLNLSHNEITEIGLKELDNALGFQISHTILADKKLGNQGLMRLCIQKNNIPSDNEYVLKIKQKMISRDPFFKQQKSPDEESTGQRSASKVSDKSK</sequence>
<proteinExistence type="predicted"/>
<dbReference type="Proteomes" id="UP000549394">
    <property type="component" value="Unassembled WGS sequence"/>
</dbReference>
<dbReference type="PANTHER" id="PTHR46984">
    <property type="entry name" value="LEUCINE-RICH REPEAT-CONTAINING PROTEIN 71"/>
    <property type="match status" value="1"/>
</dbReference>
<feature type="compositionally biased region" description="Basic and acidic residues" evidence="1">
    <location>
        <begin position="125"/>
        <end position="135"/>
    </location>
</feature>
<accession>A0A7I8VD46</accession>
<dbReference type="OrthoDB" id="6149395at2759"/>
<dbReference type="InterPro" id="IPR053040">
    <property type="entry name" value="LRR-containing_protein_71"/>
</dbReference>
<feature type="region of interest" description="Disordered" evidence="1">
    <location>
        <begin position="125"/>
        <end position="152"/>
    </location>
</feature>
<dbReference type="Gene3D" id="3.80.10.10">
    <property type="entry name" value="Ribonuclease Inhibitor"/>
    <property type="match status" value="1"/>
</dbReference>
<keyword evidence="3" id="KW-1185">Reference proteome</keyword>